<name>A0AA37P7B4_9PEZI</name>
<reference evidence="1 2" key="1">
    <citation type="submission" date="2022-03" db="EMBL/GenBank/DDBJ databases">
        <title>Genome data of Colletotrichum spp.</title>
        <authorList>
            <person name="Utami Y.D."/>
            <person name="Hiruma K."/>
        </authorList>
    </citation>
    <scope>NUCLEOTIDE SEQUENCE [LARGE SCALE GENOMIC DNA]</scope>
    <source>
        <strain evidence="1 2">MAFF 239500</strain>
    </source>
</reference>
<dbReference type="Proteomes" id="UP001055115">
    <property type="component" value="Unassembled WGS sequence"/>
</dbReference>
<organism evidence="1 2">
    <name type="scientific">Colletotrichum spaethianum</name>
    <dbReference type="NCBI Taxonomy" id="700344"/>
    <lineage>
        <taxon>Eukaryota</taxon>
        <taxon>Fungi</taxon>
        <taxon>Dikarya</taxon>
        <taxon>Ascomycota</taxon>
        <taxon>Pezizomycotina</taxon>
        <taxon>Sordariomycetes</taxon>
        <taxon>Hypocreomycetidae</taxon>
        <taxon>Glomerellales</taxon>
        <taxon>Glomerellaceae</taxon>
        <taxon>Colletotrichum</taxon>
        <taxon>Colletotrichum spaethianum species complex</taxon>
    </lineage>
</organism>
<sequence>MYMLTLEAIQNALTNWHSNSEIFISTDTAAWVTPGWVRGGFLFCQAEHILLALINKRVLVNTRQGTRETMTPFTMEL</sequence>
<dbReference type="RefSeq" id="XP_049125374.1">
    <property type="nucleotide sequence ID" value="XM_049269417.1"/>
</dbReference>
<evidence type="ECO:0000313" key="1">
    <source>
        <dbReference type="EMBL" id="GKT43024.1"/>
    </source>
</evidence>
<keyword evidence="2" id="KW-1185">Reference proteome</keyword>
<comment type="caution">
    <text evidence="1">The sequence shown here is derived from an EMBL/GenBank/DDBJ whole genome shotgun (WGS) entry which is preliminary data.</text>
</comment>
<accession>A0AA37P7B4</accession>
<dbReference type="GeneID" id="73324007"/>
<proteinExistence type="predicted"/>
<gene>
    <name evidence="1" type="ORF">ColSpa_03205</name>
</gene>
<evidence type="ECO:0000313" key="2">
    <source>
        <dbReference type="Proteomes" id="UP001055115"/>
    </source>
</evidence>
<dbReference type="EMBL" id="BQXU01000006">
    <property type="protein sequence ID" value="GKT43024.1"/>
    <property type="molecule type" value="Genomic_DNA"/>
</dbReference>
<protein>
    <submittedName>
        <fullName evidence="1">Uncharacterized protein</fullName>
    </submittedName>
</protein>
<dbReference type="AlphaFoldDB" id="A0AA37P7B4"/>